<dbReference type="EMBL" id="MRZV01000264">
    <property type="protein sequence ID" value="PIK54082.1"/>
    <property type="molecule type" value="Genomic_DNA"/>
</dbReference>
<evidence type="ECO:0000313" key="4">
    <source>
        <dbReference type="Proteomes" id="UP000230750"/>
    </source>
</evidence>
<feature type="region of interest" description="Disordered" evidence="2">
    <location>
        <begin position="215"/>
        <end position="235"/>
    </location>
</feature>
<accession>A0A2G8L1I2</accession>
<dbReference type="AlphaFoldDB" id="A0A2G8L1I2"/>
<proteinExistence type="predicted"/>
<reference evidence="3 4" key="1">
    <citation type="journal article" date="2017" name="PLoS Biol.">
        <title>The sea cucumber genome provides insights into morphological evolution and visceral regeneration.</title>
        <authorList>
            <person name="Zhang X."/>
            <person name="Sun L."/>
            <person name="Yuan J."/>
            <person name="Sun Y."/>
            <person name="Gao Y."/>
            <person name="Zhang L."/>
            <person name="Li S."/>
            <person name="Dai H."/>
            <person name="Hamel J.F."/>
            <person name="Liu C."/>
            <person name="Yu Y."/>
            <person name="Liu S."/>
            <person name="Lin W."/>
            <person name="Guo K."/>
            <person name="Jin S."/>
            <person name="Xu P."/>
            <person name="Storey K.B."/>
            <person name="Huan P."/>
            <person name="Zhang T."/>
            <person name="Zhou Y."/>
            <person name="Zhang J."/>
            <person name="Lin C."/>
            <person name="Li X."/>
            <person name="Xing L."/>
            <person name="Huo D."/>
            <person name="Sun M."/>
            <person name="Wang L."/>
            <person name="Mercier A."/>
            <person name="Li F."/>
            <person name="Yang H."/>
            <person name="Xiang J."/>
        </authorList>
    </citation>
    <scope>NUCLEOTIDE SEQUENCE [LARGE SCALE GENOMIC DNA]</scope>
    <source>
        <strain evidence="3">Shaxun</strain>
        <tissue evidence="3">Muscle</tissue>
    </source>
</reference>
<feature type="compositionally biased region" description="Basic and acidic residues" evidence="2">
    <location>
        <begin position="215"/>
        <end position="224"/>
    </location>
</feature>
<evidence type="ECO:0000313" key="3">
    <source>
        <dbReference type="EMBL" id="PIK54082.1"/>
    </source>
</evidence>
<comment type="caution">
    <text evidence="3">The sequence shown here is derived from an EMBL/GenBank/DDBJ whole genome shotgun (WGS) entry which is preliminary data.</text>
</comment>
<dbReference type="Proteomes" id="UP000230750">
    <property type="component" value="Unassembled WGS sequence"/>
</dbReference>
<gene>
    <name evidence="3" type="ORF">BSL78_09010</name>
</gene>
<name>A0A2G8L1I2_STIJA</name>
<feature type="coiled-coil region" evidence="1">
    <location>
        <begin position="173"/>
        <end position="200"/>
    </location>
</feature>
<evidence type="ECO:0000256" key="1">
    <source>
        <dbReference type="SAM" id="Coils"/>
    </source>
</evidence>
<keyword evidence="1" id="KW-0175">Coiled coil</keyword>
<protein>
    <submittedName>
        <fullName evidence="3">Uncharacterized protein</fullName>
    </submittedName>
</protein>
<evidence type="ECO:0000256" key="2">
    <source>
        <dbReference type="SAM" id="MobiDB-lite"/>
    </source>
</evidence>
<keyword evidence="4" id="KW-1185">Reference proteome</keyword>
<sequence>MEDFHEYEGLFSTWMNLLTPDELKQIKLKKYELQRIFPDVKKSFIDEMAQHKMLELMSHVPMDQWPAIETVDQDLQQTKEKVVQVNARLEELQDQLEDVILSAQMNYHETKTRLTSLEAKMAEASEKRALLEEKEAKHSQAICKMEERNIPSEKFKDHLQQQRITLSKIEPCKKETEAVMASLKNEIERLRAECSARENSILELKSYVTMKEREKQERDKEFTVKSECLSPRMSG</sequence>
<organism evidence="3 4">
    <name type="scientific">Stichopus japonicus</name>
    <name type="common">Sea cucumber</name>
    <dbReference type="NCBI Taxonomy" id="307972"/>
    <lineage>
        <taxon>Eukaryota</taxon>
        <taxon>Metazoa</taxon>
        <taxon>Echinodermata</taxon>
        <taxon>Eleutherozoa</taxon>
        <taxon>Echinozoa</taxon>
        <taxon>Holothuroidea</taxon>
        <taxon>Aspidochirotacea</taxon>
        <taxon>Aspidochirotida</taxon>
        <taxon>Stichopodidae</taxon>
        <taxon>Apostichopus</taxon>
    </lineage>
</organism>
<feature type="coiled-coil region" evidence="1">
    <location>
        <begin position="68"/>
        <end position="141"/>
    </location>
</feature>